<evidence type="ECO:0000313" key="1">
    <source>
        <dbReference type="EMBL" id="MCB5162981.1"/>
    </source>
</evidence>
<dbReference type="AlphaFoldDB" id="A0A9X1RU69"/>
<dbReference type="Proteomes" id="UP001139095">
    <property type="component" value="Unassembled WGS sequence"/>
</dbReference>
<dbReference type="EMBL" id="JAJATW010000029">
    <property type="protein sequence ID" value="MCB5162981.1"/>
    <property type="molecule type" value="Genomic_DNA"/>
</dbReference>
<dbReference type="RefSeq" id="WP_226755326.1">
    <property type="nucleotide sequence ID" value="NZ_JAJATW010000029.1"/>
</dbReference>
<organism evidence="1 2">
    <name type="scientific">Marinomonas algarum</name>
    <dbReference type="NCBI Taxonomy" id="2883105"/>
    <lineage>
        <taxon>Bacteria</taxon>
        <taxon>Pseudomonadati</taxon>
        <taxon>Pseudomonadota</taxon>
        <taxon>Gammaproteobacteria</taxon>
        <taxon>Oceanospirillales</taxon>
        <taxon>Oceanospirillaceae</taxon>
        <taxon>Marinomonas</taxon>
    </lineage>
</organism>
<sequence length="271" mass="30885">MISDNLPKNIANELNKKGLTADIINPLTPDNIFVLYCQRLSAPFKAEDLIALYDGVRLSNSNPMLSTLMQQYGIPTERPSFGDLDAMSFVLSYVRAEYENWGQALTTLLLTLRKAFKPYETPKTTYASCPEIHTLEINNNAVFFSFNCKKKLFNDEQNGVSTRQLFMSVESRANNQYLSSLLSLTEITQFLMALEDNSSPRKTEIAKRATSSVVFEIRDDMRAALYHNSKQGNHFINLTPLDQLMLKGKCIEVLKRGFNMTRGELYHLIER</sequence>
<gene>
    <name evidence="1" type="ORF">LG368_13920</name>
</gene>
<accession>A0A9X1RU69</accession>
<protein>
    <submittedName>
        <fullName evidence="1">Uncharacterized protein</fullName>
    </submittedName>
</protein>
<name>A0A9X1RU69_9GAMM</name>
<evidence type="ECO:0000313" key="2">
    <source>
        <dbReference type="Proteomes" id="UP001139095"/>
    </source>
</evidence>
<proteinExistence type="predicted"/>
<reference evidence="1" key="1">
    <citation type="submission" date="2021-10" db="EMBL/GenBank/DDBJ databases">
        <title>Marinomonas pontica sp. nov., isolated from the Black Sea.</title>
        <authorList>
            <person name="Zhao L.-H."/>
            <person name="Xue J.-H."/>
        </authorList>
    </citation>
    <scope>NUCLEOTIDE SEQUENCE</scope>
    <source>
        <strain evidence="1">E8</strain>
    </source>
</reference>
<comment type="caution">
    <text evidence="1">The sequence shown here is derived from an EMBL/GenBank/DDBJ whole genome shotgun (WGS) entry which is preliminary data.</text>
</comment>
<keyword evidence="2" id="KW-1185">Reference proteome</keyword>